<feature type="binding site" evidence="10">
    <location>
        <position position="328"/>
    </location>
    <ligand>
        <name>NAD(+)</name>
        <dbReference type="ChEBI" id="CHEBI:57540"/>
    </ligand>
</feature>
<dbReference type="Proteomes" id="UP001317532">
    <property type="component" value="Chromosome"/>
</dbReference>
<dbReference type="InterPro" id="IPR001732">
    <property type="entry name" value="UDP-Glc/GDP-Man_DH_N"/>
</dbReference>
<proteinExistence type="inferred from homology"/>
<dbReference type="Pfam" id="PF03720">
    <property type="entry name" value="UDPG_MGDP_dh_C"/>
    <property type="match status" value="1"/>
</dbReference>
<dbReference type="InterPro" id="IPR014027">
    <property type="entry name" value="UDP-Glc/GDP-Man_DH_C"/>
</dbReference>
<feature type="binding site" evidence="10">
    <location>
        <position position="122"/>
    </location>
    <ligand>
        <name>NAD(+)</name>
        <dbReference type="ChEBI" id="CHEBI:57540"/>
    </ligand>
</feature>
<feature type="binding site" evidence="10">
    <location>
        <position position="156"/>
    </location>
    <ligand>
        <name>NAD(+)</name>
        <dbReference type="ChEBI" id="CHEBI:57540"/>
    </ligand>
</feature>
<evidence type="ECO:0000256" key="6">
    <source>
        <dbReference type="ARBA" id="ARBA00047473"/>
    </source>
</evidence>
<feature type="active site" description="Nucleophile" evidence="8">
    <location>
        <position position="261"/>
    </location>
</feature>
<dbReference type="Pfam" id="PF03721">
    <property type="entry name" value="UDPG_MGDP_dh_N"/>
    <property type="match status" value="1"/>
</dbReference>
<feature type="binding site" evidence="9">
    <location>
        <position position="205"/>
    </location>
    <ligand>
        <name>substrate</name>
    </ligand>
</feature>
<dbReference type="GO" id="GO:0003979">
    <property type="term" value="F:UDP-glucose 6-dehydrogenase activity"/>
    <property type="evidence" value="ECO:0007669"/>
    <property type="project" value="UniProtKB-EC"/>
</dbReference>
<keyword evidence="13" id="KW-1185">Reference proteome</keyword>
<dbReference type="Pfam" id="PF00984">
    <property type="entry name" value="UDPG_MGDP_dh"/>
    <property type="match status" value="1"/>
</dbReference>
<evidence type="ECO:0000313" key="12">
    <source>
        <dbReference type="EMBL" id="BDE07671.1"/>
    </source>
</evidence>
<sequence length="453" mass="48555">MKSIAIIGAGYVGLVTATCFAELGNDVVCVDNNAAKVAGLEAGEIPFYEPSLAEMVTRNTQAKRLGFTTDISAAVRRAEVIFIAVGTPMRSDGHADLSAVRAVAREIGLALDGPKIVVSKSTVPVETGEMISSIIREHAPGDYAVSVVSNPEFLREGSAVSDFLKPDRVVVGCSDATAEAAMRDLYAPLDAPLVVTDVRTSEMIKYAANAFLATKISFINEIANICELLDVDVRAVCAGIGYDQRIGTKFLNPGIGYGGSCFPKDVRALEQLAVERDYPAPLLHSVELVNRRQVERTVMKFERELGGLNGKTIAVLGLAFKPNTDDVRDAPAIAIIQRLLDRGAKVRAHDPIANAAAAQVLGPNVALHDTMYDAVEGADALLLATEWNEFRSLDFTRCAKAMRGDLILDGRNIFEPEKVRAAGLRYLGVGRVKLRGKGSVVYETPVSYSATQS</sequence>
<evidence type="ECO:0000259" key="11">
    <source>
        <dbReference type="SMART" id="SM00984"/>
    </source>
</evidence>
<feature type="binding site" evidence="9">
    <location>
        <begin position="250"/>
        <end position="254"/>
    </location>
    <ligand>
        <name>substrate</name>
    </ligand>
</feature>
<organism evidence="12 13">
    <name type="scientific">Vulcanimicrobium alpinum</name>
    <dbReference type="NCBI Taxonomy" id="3016050"/>
    <lineage>
        <taxon>Bacteria</taxon>
        <taxon>Bacillati</taxon>
        <taxon>Vulcanimicrobiota</taxon>
        <taxon>Vulcanimicrobiia</taxon>
        <taxon>Vulcanimicrobiales</taxon>
        <taxon>Vulcanimicrobiaceae</taxon>
        <taxon>Vulcanimicrobium</taxon>
    </lineage>
</organism>
<keyword evidence="4 7" id="KW-0560">Oxidoreductase</keyword>
<feature type="binding site" evidence="9">
    <location>
        <position position="321"/>
    </location>
    <ligand>
        <name>substrate</name>
    </ligand>
</feature>
<accession>A0AAN1XZK5</accession>
<dbReference type="KEGG" id="vab:WPS_29470"/>
<dbReference type="SUPFAM" id="SSF51735">
    <property type="entry name" value="NAD(P)-binding Rossmann-fold domains"/>
    <property type="match status" value="1"/>
</dbReference>
<comment type="similarity">
    <text evidence="2 7">Belongs to the UDP-glucose/GDP-mannose dehydrogenase family.</text>
</comment>
<dbReference type="SUPFAM" id="SSF52413">
    <property type="entry name" value="UDP-glucose/GDP-mannose dehydrogenase C-terminal domain"/>
    <property type="match status" value="1"/>
</dbReference>
<feature type="binding site" evidence="9">
    <location>
        <begin position="153"/>
        <end position="156"/>
    </location>
    <ligand>
        <name>substrate</name>
    </ligand>
</feature>
<dbReference type="RefSeq" id="WP_317995249.1">
    <property type="nucleotide sequence ID" value="NZ_AP025523.1"/>
</dbReference>
<feature type="binding site" evidence="10">
    <location>
        <position position="31"/>
    </location>
    <ligand>
        <name>NAD(+)</name>
        <dbReference type="ChEBI" id="CHEBI:57540"/>
    </ligand>
</feature>
<dbReference type="PIRSF" id="PIRSF000124">
    <property type="entry name" value="UDPglc_GDPman_dh"/>
    <property type="match status" value="1"/>
</dbReference>
<dbReference type="PANTHER" id="PTHR43750:SF3">
    <property type="entry name" value="UDP-GLUCOSE 6-DEHYDROGENASE TUAD"/>
    <property type="match status" value="1"/>
</dbReference>
<comment type="pathway">
    <text evidence="1">Nucleotide-sugar biosynthesis; UDP-alpha-D-glucuronate biosynthesis; UDP-alpha-D-glucuronate from UDP-alpha-D-glucose: step 1/1.</text>
</comment>
<evidence type="ECO:0000256" key="3">
    <source>
        <dbReference type="ARBA" id="ARBA00012954"/>
    </source>
</evidence>
<dbReference type="InterPro" id="IPR017476">
    <property type="entry name" value="UDP-Glc/GDP-Man"/>
</dbReference>
<dbReference type="GO" id="GO:0051287">
    <property type="term" value="F:NAD binding"/>
    <property type="evidence" value="ECO:0007669"/>
    <property type="project" value="InterPro"/>
</dbReference>
<dbReference type="GO" id="GO:0000271">
    <property type="term" value="P:polysaccharide biosynthetic process"/>
    <property type="evidence" value="ECO:0007669"/>
    <property type="project" value="InterPro"/>
</dbReference>
<comment type="catalytic activity">
    <reaction evidence="6 7">
        <text>UDP-alpha-D-glucose + 2 NAD(+) + H2O = UDP-alpha-D-glucuronate + 2 NADH + 3 H(+)</text>
        <dbReference type="Rhea" id="RHEA:23596"/>
        <dbReference type="ChEBI" id="CHEBI:15377"/>
        <dbReference type="ChEBI" id="CHEBI:15378"/>
        <dbReference type="ChEBI" id="CHEBI:57540"/>
        <dbReference type="ChEBI" id="CHEBI:57945"/>
        <dbReference type="ChEBI" id="CHEBI:58052"/>
        <dbReference type="ChEBI" id="CHEBI:58885"/>
        <dbReference type="EC" id="1.1.1.22"/>
    </reaction>
</comment>
<dbReference type="InterPro" id="IPR036291">
    <property type="entry name" value="NAD(P)-bd_dom_sf"/>
</dbReference>
<feature type="binding site" evidence="10">
    <location>
        <position position="36"/>
    </location>
    <ligand>
        <name>NAD(+)</name>
        <dbReference type="ChEBI" id="CHEBI:57540"/>
    </ligand>
</feature>
<feature type="binding site" evidence="10">
    <location>
        <position position="87"/>
    </location>
    <ligand>
        <name>NAD(+)</name>
        <dbReference type="ChEBI" id="CHEBI:57540"/>
    </ligand>
</feature>
<evidence type="ECO:0000313" key="13">
    <source>
        <dbReference type="Proteomes" id="UP001317532"/>
    </source>
</evidence>
<dbReference type="PIRSF" id="PIRSF500134">
    <property type="entry name" value="UDPglc_DH_bac"/>
    <property type="match status" value="1"/>
</dbReference>
<evidence type="ECO:0000256" key="8">
    <source>
        <dbReference type="PIRSR" id="PIRSR500134-1"/>
    </source>
</evidence>
<evidence type="ECO:0000256" key="5">
    <source>
        <dbReference type="ARBA" id="ARBA00023027"/>
    </source>
</evidence>
<reference evidence="12 13" key="1">
    <citation type="journal article" date="2022" name="ISME Commun">
        <title>Vulcanimicrobium alpinus gen. nov. sp. nov., the first cultivated representative of the candidate phylum 'Eremiobacterota', is a metabolically versatile aerobic anoxygenic phototroph.</title>
        <authorList>
            <person name="Yabe S."/>
            <person name="Muto K."/>
            <person name="Abe K."/>
            <person name="Yokota A."/>
            <person name="Staudigel H."/>
            <person name="Tebo B.M."/>
        </authorList>
    </citation>
    <scope>NUCLEOTIDE SEQUENCE [LARGE SCALE GENOMIC DNA]</scope>
    <source>
        <strain evidence="12 13">WC8-2</strain>
    </source>
</reference>
<name>A0AAN1XZK5_UNVUL</name>
<evidence type="ECO:0000256" key="7">
    <source>
        <dbReference type="PIRNR" id="PIRNR000124"/>
    </source>
</evidence>
<feature type="binding site" evidence="9">
    <location>
        <position position="258"/>
    </location>
    <ligand>
        <name>substrate</name>
    </ligand>
</feature>
<dbReference type="NCBIfam" id="TIGR03026">
    <property type="entry name" value="NDP-sugDHase"/>
    <property type="match status" value="1"/>
</dbReference>
<dbReference type="Gene3D" id="1.20.5.100">
    <property type="entry name" value="Cytochrome c1, transmembrane anchor, C-terminal"/>
    <property type="match status" value="1"/>
</dbReference>
<dbReference type="SUPFAM" id="SSF48179">
    <property type="entry name" value="6-phosphogluconate dehydrogenase C-terminal domain-like"/>
    <property type="match status" value="1"/>
</dbReference>
<protein>
    <recommendedName>
        <fullName evidence="3 7">UDP-glucose 6-dehydrogenase</fullName>
        <ecNumber evidence="3 7">1.1.1.22</ecNumber>
    </recommendedName>
</protein>
<dbReference type="EC" id="1.1.1.22" evidence="3 7"/>
<dbReference type="Gene3D" id="3.40.50.720">
    <property type="entry name" value="NAD(P)-binding Rossmann-like Domain"/>
    <property type="match status" value="2"/>
</dbReference>
<dbReference type="PANTHER" id="PTHR43750">
    <property type="entry name" value="UDP-GLUCOSE 6-DEHYDROGENASE TUAD"/>
    <property type="match status" value="1"/>
</dbReference>
<evidence type="ECO:0000256" key="2">
    <source>
        <dbReference type="ARBA" id="ARBA00006601"/>
    </source>
</evidence>
<evidence type="ECO:0000256" key="1">
    <source>
        <dbReference type="ARBA" id="ARBA00004701"/>
    </source>
</evidence>
<gene>
    <name evidence="12" type="ORF">WPS_29470</name>
</gene>
<evidence type="ECO:0000256" key="10">
    <source>
        <dbReference type="PIRSR" id="PIRSR500134-3"/>
    </source>
</evidence>
<dbReference type="SMART" id="SM00984">
    <property type="entry name" value="UDPG_MGDP_dh_C"/>
    <property type="match status" value="1"/>
</dbReference>
<dbReference type="InterPro" id="IPR036220">
    <property type="entry name" value="UDP-Glc/GDP-Man_DH_C_sf"/>
</dbReference>
<dbReference type="AlphaFoldDB" id="A0AAN1XZK5"/>
<evidence type="ECO:0000256" key="4">
    <source>
        <dbReference type="ARBA" id="ARBA00023002"/>
    </source>
</evidence>
<feature type="binding site" evidence="10">
    <location>
        <position position="264"/>
    </location>
    <ligand>
        <name>NAD(+)</name>
        <dbReference type="ChEBI" id="CHEBI:57540"/>
    </ligand>
</feature>
<feature type="domain" description="UDP-glucose/GDP-mannose dehydrogenase C-terminal" evidence="11">
    <location>
        <begin position="314"/>
        <end position="416"/>
    </location>
</feature>
<dbReference type="EMBL" id="AP025523">
    <property type="protein sequence ID" value="BDE07671.1"/>
    <property type="molecule type" value="Genomic_DNA"/>
</dbReference>
<dbReference type="InterPro" id="IPR028357">
    <property type="entry name" value="UDPglc_DH_bac"/>
</dbReference>
<evidence type="ECO:0000256" key="9">
    <source>
        <dbReference type="PIRSR" id="PIRSR500134-2"/>
    </source>
</evidence>
<dbReference type="InterPro" id="IPR008927">
    <property type="entry name" value="6-PGluconate_DH-like_C_sf"/>
</dbReference>
<dbReference type="InterPro" id="IPR014026">
    <property type="entry name" value="UDP-Glc/GDP-Man_DH_dimer"/>
</dbReference>
<keyword evidence="5 7" id="KW-0520">NAD</keyword>